<gene>
    <name evidence="2" type="ORF">SAMN05216285_4165</name>
</gene>
<keyword evidence="2" id="KW-0489">Methyltransferase</keyword>
<evidence type="ECO:0000313" key="3">
    <source>
        <dbReference type="Proteomes" id="UP000183275"/>
    </source>
</evidence>
<dbReference type="OrthoDB" id="1018at2157"/>
<sequence length="177" mass="20243">MSNAHARDRLHLFCGEDYREEAINVDANPDVDPDLVLDLTDYPWTPFEDDSVTYIEARHGLEHLADPTAFFEECARVLRSGGTLEITVPLGVNARMDNDHETKWTYETPEQYSAPDRRPWDPEVPFELVDRNVRTWLGGPLAPLTPLFQAAARRWPAWAAARCYGGELTAVYRRVEQ</sequence>
<dbReference type="Gene3D" id="3.40.50.150">
    <property type="entry name" value="Vaccinia Virus protein VP39"/>
    <property type="match status" value="1"/>
</dbReference>
<keyword evidence="3" id="KW-1185">Reference proteome</keyword>
<organism evidence="2 3">
    <name type="scientific">Natrinema salifodinae</name>
    <dbReference type="NCBI Taxonomy" id="1202768"/>
    <lineage>
        <taxon>Archaea</taxon>
        <taxon>Methanobacteriati</taxon>
        <taxon>Methanobacteriota</taxon>
        <taxon>Stenosarchaea group</taxon>
        <taxon>Halobacteria</taxon>
        <taxon>Halobacteriales</taxon>
        <taxon>Natrialbaceae</taxon>
        <taxon>Natrinema</taxon>
    </lineage>
</organism>
<dbReference type="RefSeq" id="WP_049991470.1">
    <property type="nucleotide sequence ID" value="NZ_FOIS01000007.1"/>
</dbReference>
<dbReference type="GO" id="GO:0032259">
    <property type="term" value="P:methylation"/>
    <property type="evidence" value="ECO:0007669"/>
    <property type="project" value="UniProtKB-KW"/>
</dbReference>
<dbReference type="eggNOG" id="arCOG01783">
    <property type="taxonomic scope" value="Archaea"/>
</dbReference>
<name>A0A1I0QZ64_9EURY</name>
<keyword evidence="2" id="KW-0808">Transferase</keyword>
<dbReference type="SUPFAM" id="SSF53335">
    <property type="entry name" value="S-adenosyl-L-methionine-dependent methyltransferases"/>
    <property type="match status" value="1"/>
</dbReference>
<evidence type="ECO:0000259" key="1">
    <source>
        <dbReference type="Pfam" id="PF08241"/>
    </source>
</evidence>
<dbReference type="Pfam" id="PF08241">
    <property type="entry name" value="Methyltransf_11"/>
    <property type="match status" value="1"/>
</dbReference>
<dbReference type="AlphaFoldDB" id="A0A1I0QZ64"/>
<reference evidence="3" key="1">
    <citation type="submission" date="2016-10" db="EMBL/GenBank/DDBJ databases">
        <authorList>
            <person name="Varghese N."/>
        </authorList>
    </citation>
    <scope>NUCLEOTIDE SEQUENCE [LARGE SCALE GENOMIC DNA]</scope>
    <source>
        <strain evidence="3">CGMCC 1.12284</strain>
    </source>
</reference>
<dbReference type="InterPro" id="IPR029063">
    <property type="entry name" value="SAM-dependent_MTases_sf"/>
</dbReference>
<accession>A0A1I0QZ64</accession>
<dbReference type="STRING" id="1202768.SAMN05216285_4165"/>
<dbReference type="GO" id="GO:0008757">
    <property type="term" value="F:S-adenosylmethionine-dependent methyltransferase activity"/>
    <property type="evidence" value="ECO:0007669"/>
    <property type="project" value="InterPro"/>
</dbReference>
<dbReference type="InterPro" id="IPR013216">
    <property type="entry name" value="Methyltransf_11"/>
</dbReference>
<dbReference type="Proteomes" id="UP000183275">
    <property type="component" value="Unassembled WGS sequence"/>
</dbReference>
<protein>
    <submittedName>
        <fullName evidence="2">Methyltransferase domain-containing protein</fullName>
    </submittedName>
</protein>
<proteinExistence type="predicted"/>
<evidence type="ECO:0000313" key="2">
    <source>
        <dbReference type="EMBL" id="SEW32891.1"/>
    </source>
</evidence>
<feature type="domain" description="Methyltransferase type 11" evidence="1">
    <location>
        <begin position="15"/>
        <end position="84"/>
    </location>
</feature>
<dbReference type="EMBL" id="FOIS01000007">
    <property type="protein sequence ID" value="SEW32891.1"/>
    <property type="molecule type" value="Genomic_DNA"/>
</dbReference>